<keyword evidence="3" id="KW-1185">Reference proteome</keyword>
<dbReference type="PANTHER" id="PTHR34300:SF2">
    <property type="entry name" value="QUEUOSINE PRECURSOR TRANSPORTER-RELATED"/>
    <property type="match status" value="1"/>
</dbReference>
<accession>A0A1P8Q2P7</accession>
<dbReference type="KEGG" id="lalw:BTM29_05605"/>
<feature type="transmembrane region" description="Helical" evidence="1">
    <location>
        <begin position="12"/>
        <end position="33"/>
    </location>
</feature>
<name>A0A1P8Q2P7_9LACO</name>
<dbReference type="GO" id="GO:0022857">
    <property type="term" value="F:transmembrane transporter activity"/>
    <property type="evidence" value="ECO:0007669"/>
    <property type="project" value="UniProtKB-UniRule"/>
</dbReference>
<comment type="subcellular location">
    <subcellularLocation>
        <location evidence="1">Cell membrane</location>
        <topology evidence="1">Multi-pass membrane protein</topology>
    </subcellularLocation>
</comment>
<dbReference type="HAMAP" id="MF_02088">
    <property type="entry name" value="Q_prec_transport"/>
    <property type="match status" value="1"/>
</dbReference>
<keyword evidence="1" id="KW-1003">Cell membrane</keyword>
<dbReference type="RefSeq" id="WP_076614572.1">
    <property type="nucleotide sequence ID" value="NZ_CP019323.1"/>
</dbReference>
<dbReference type="PANTHER" id="PTHR34300">
    <property type="entry name" value="QUEUOSINE PRECURSOR TRANSPORTER-RELATED"/>
    <property type="match status" value="1"/>
</dbReference>
<keyword evidence="1" id="KW-0472">Membrane</keyword>
<dbReference type="OrthoDB" id="9805479at2"/>
<reference evidence="3" key="1">
    <citation type="submission" date="2016-12" db="EMBL/GenBank/DDBJ databases">
        <authorList>
            <person name="Jung M.Y."/>
            <person name="Lee S.H."/>
        </authorList>
    </citation>
    <scope>NUCLEOTIDE SEQUENCE [LARGE SCALE GENOMIC DNA]</scope>
    <source>
        <strain evidence="3">WiKim39</strain>
    </source>
</reference>
<dbReference type="EMBL" id="CP019323">
    <property type="protein sequence ID" value="APX72069.1"/>
    <property type="molecule type" value="Genomic_DNA"/>
</dbReference>
<feature type="transmembrane region" description="Helical" evidence="1">
    <location>
        <begin position="73"/>
        <end position="96"/>
    </location>
</feature>
<evidence type="ECO:0000313" key="3">
    <source>
        <dbReference type="Proteomes" id="UP000187499"/>
    </source>
</evidence>
<feature type="transmembrane region" description="Helical" evidence="1">
    <location>
        <begin position="185"/>
        <end position="206"/>
    </location>
</feature>
<gene>
    <name evidence="2" type="ORF">BTM29_05605</name>
</gene>
<evidence type="ECO:0000313" key="2">
    <source>
        <dbReference type="EMBL" id="APX72069.1"/>
    </source>
</evidence>
<dbReference type="NCBIfam" id="TIGR00697">
    <property type="entry name" value="queuosine precursor transporter"/>
    <property type="match status" value="1"/>
</dbReference>
<dbReference type="AlphaFoldDB" id="A0A1P8Q2P7"/>
<feature type="transmembrane region" description="Helical" evidence="1">
    <location>
        <begin position="39"/>
        <end position="61"/>
    </location>
</feature>
<evidence type="ECO:0000256" key="1">
    <source>
        <dbReference type="HAMAP-Rule" id="MF_02088"/>
    </source>
</evidence>
<dbReference type="InterPro" id="IPR003744">
    <property type="entry name" value="YhhQ"/>
</dbReference>
<sequence>MDKKDKKISTVTFMYLIFTLMFVSAVLIGNVLASKQIGWGTFGIPAGTLVFPLSYIMSDVVGEVYGYKAMRRIIWIGFAFTILQAVLMTLASYLPYPIWYQNNEAFQTIALSAPRILLAQITAYLVGEWANAAVISKMKANHYSKTNSKGAFSIRAVVSTLAGEFLDSAVFIPIAFLGVNPTNTMIASVILLTLIKVAYEIIMLPFTNWLVNKVKHHEEIDHVDLNIKYNLVGKVQNN</sequence>
<dbReference type="STRING" id="1847728.BTM29_05605"/>
<keyword evidence="1" id="KW-0812">Transmembrane</keyword>
<protein>
    <recommendedName>
        <fullName evidence="1">Probable queuosine precursor transporter</fullName>
        <shortName evidence="1">Q precursor transporter</shortName>
    </recommendedName>
</protein>
<organism evidence="2 3">
    <name type="scientific">Companilactobacillus allii</name>
    <dbReference type="NCBI Taxonomy" id="1847728"/>
    <lineage>
        <taxon>Bacteria</taxon>
        <taxon>Bacillati</taxon>
        <taxon>Bacillota</taxon>
        <taxon>Bacilli</taxon>
        <taxon>Lactobacillales</taxon>
        <taxon>Lactobacillaceae</taxon>
        <taxon>Companilactobacillus</taxon>
    </lineage>
</organism>
<feature type="transmembrane region" description="Helical" evidence="1">
    <location>
        <begin position="116"/>
        <end position="135"/>
    </location>
</feature>
<feature type="transmembrane region" description="Helical" evidence="1">
    <location>
        <begin position="156"/>
        <end position="179"/>
    </location>
</feature>
<dbReference type="Pfam" id="PF02592">
    <property type="entry name" value="Vut_1"/>
    <property type="match status" value="1"/>
</dbReference>
<comment type="similarity">
    <text evidence="1">Belongs to the vitamin uptake transporter (VUT/ECF) (TC 2.A.88) family. Q precursor transporter subfamily.</text>
</comment>
<keyword evidence="1" id="KW-0813">Transport</keyword>
<dbReference type="GO" id="GO:0005886">
    <property type="term" value="C:plasma membrane"/>
    <property type="evidence" value="ECO:0007669"/>
    <property type="project" value="UniProtKB-SubCell"/>
</dbReference>
<dbReference type="Proteomes" id="UP000187499">
    <property type="component" value="Chromosome"/>
</dbReference>
<comment type="function">
    <text evidence="1">Involved in the import of queuosine (Q) precursors, required for Q precursor salvage.</text>
</comment>
<proteinExistence type="inferred from homology"/>
<keyword evidence="1" id="KW-1133">Transmembrane helix</keyword>